<dbReference type="Pfam" id="PF04229">
    <property type="entry name" value="GrpB"/>
    <property type="match status" value="1"/>
</dbReference>
<dbReference type="PANTHER" id="PTHR34822:SF1">
    <property type="entry name" value="GRPB FAMILY PROTEIN"/>
    <property type="match status" value="1"/>
</dbReference>
<evidence type="ECO:0000313" key="1">
    <source>
        <dbReference type="EMBL" id="SEK63125.1"/>
    </source>
</evidence>
<sequence length="134" mass="14643">MSTPIEIVPYDRRWHEMFAAIRDLIAHILGSLAQRIEHVGSTAAPGLPAKPIIDIDVVINTRDDLPAVIKNLRLLGHHHEGNGNISGREAFTSPADTPSHHLYVCAVDTRNSHVTSPFGTSFAGTRRPRTPTPS</sequence>
<dbReference type="InterPro" id="IPR043519">
    <property type="entry name" value="NT_sf"/>
</dbReference>
<dbReference type="Proteomes" id="UP000198953">
    <property type="component" value="Unassembled WGS sequence"/>
</dbReference>
<organism evidence="1 2">
    <name type="scientific">Nonomuraea pusilla</name>
    <dbReference type="NCBI Taxonomy" id="46177"/>
    <lineage>
        <taxon>Bacteria</taxon>
        <taxon>Bacillati</taxon>
        <taxon>Actinomycetota</taxon>
        <taxon>Actinomycetes</taxon>
        <taxon>Streptosporangiales</taxon>
        <taxon>Streptosporangiaceae</taxon>
        <taxon>Nonomuraea</taxon>
    </lineage>
</organism>
<dbReference type="Gene3D" id="3.30.460.10">
    <property type="entry name" value="Beta Polymerase, domain 2"/>
    <property type="match status" value="1"/>
</dbReference>
<dbReference type="SUPFAM" id="SSF81301">
    <property type="entry name" value="Nucleotidyltransferase"/>
    <property type="match status" value="1"/>
</dbReference>
<dbReference type="AlphaFoldDB" id="A0A1H7IQS0"/>
<proteinExistence type="predicted"/>
<dbReference type="EMBL" id="FOBF01000002">
    <property type="protein sequence ID" value="SEK63125.1"/>
    <property type="molecule type" value="Genomic_DNA"/>
</dbReference>
<dbReference type="RefSeq" id="WP_218153866.1">
    <property type="nucleotide sequence ID" value="NZ_FOBF01000002.1"/>
</dbReference>
<dbReference type="PANTHER" id="PTHR34822">
    <property type="entry name" value="GRPB DOMAIN PROTEIN (AFU_ORTHOLOGUE AFUA_1G01530)"/>
    <property type="match status" value="1"/>
</dbReference>
<name>A0A1H7IQS0_9ACTN</name>
<dbReference type="STRING" id="46177.SAMN05660976_00845"/>
<gene>
    <name evidence="1" type="ORF">SAMN05660976_00845</name>
</gene>
<protein>
    <submittedName>
        <fullName evidence="1">GrpB protein</fullName>
    </submittedName>
</protein>
<reference evidence="1 2" key="1">
    <citation type="submission" date="2016-10" db="EMBL/GenBank/DDBJ databases">
        <authorList>
            <person name="de Groot N.N."/>
        </authorList>
    </citation>
    <scope>NUCLEOTIDE SEQUENCE [LARGE SCALE GENOMIC DNA]</scope>
    <source>
        <strain evidence="1 2">DSM 43357</strain>
    </source>
</reference>
<accession>A0A1H7IQS0</accession>
<dbReference type="InterPro" id="IPR007344">
    <property type="entry name" value="GrpB/CoaE"/>
</dbReference>
<keyword evidence="2" id="KW-1185">Reference proteome</keyword>
<evidence type="ECO:0000313" key="2">
    <source>
        <dbReference type="Proteomes" id="UP000198953"/>
    </source>
</evidence>